<dbReference type="GO" id="GO:0051607">
    <property type="term" value="P:defense response to virus"/>
    <property type="evidence" value="ECO:0007669"/>
    <property type="project" value="UniProtKB-KW"/>
</dbReference>
<dbReference type="Gene3D" id="3.40.50.300">
    <property type="entry name" value="P-loop containing nucleotide triphosphate hydrolases"/>
    <property type="match status" value="2"/>
</dbReference>
<dbReference type="HOGENOM" id="CLU_010520_0_0_6"/>
<dbReference type="RefSeq" id="WP_006746259.1">
    <property type="nucleotide sequence ID" value="NZ_CP007029.1"/>
</dbReference>
<keyword evidence="3" id="KW-0347">Helicase</keyword>
<feature type="domain" description="HD Cas3-type" evidence="8">
    <location>
        <begin position="671"/>
        <end position="846"/>
    </location>
</feature>
<evidence type="ECO:0000256" key="3">
    <source>
        <dbReference type="ARBA" id="ARBA00022806"/>
    </source>
</evidence>
<dbReference type="GO" id="GO:0005524">
    <property type="term" value="F:ATP binding"/>
    <property type="evidence" value="ECO:0007669"/>
    <property type="project" value="UniProtKB-KW"/>
</dbReference>
<dbReference type="AlphaFoldDB" id="W0DMN2"/>
<evidence type="ECO:0000313" key="9">
    <source>
        <dbReference type="EMBL" id="AHE99849.1"/>
    </source>
</evidence>
<dbReference type="InterPro" id="IPR027417">
    <property type="entry name" value="P-loop_NTPase"/>
</dbReference>
<dbReference type="SUPFAM" id="SSF52540">
    <property type="entry name" value="P-loop containing nucleoside triphosphate hydrolases"/>
    <property type="match status" value="1"/>
</dbReference>
<dbReference type="InterPro" id="IPR054712">
    <property type="entry name" value="Cas3-like_dom"/>
</dbReference>
<organism evidence="9 10">
    <name type="scientific">Thioalkalivibrio paradoxus ARh 1</name>
    <dbReference type="NCBI Taxonomy" id="713585"/>
    <lineage>
        <taxon>Bacteria</taxon>
        <taxon>Pseudomonadati</taxon>
        <taxon>Pseudomonadota</taxon>
        <taxon>Gammaproteobacteria</taxon>
        <taxon>Chromatiales</taxon>
        <taxon>Ectothiorhodospiraceae</taxon>
        <taxon>Thioalkalivibrio</taxon>
    </lineage>
</organism>
<dbReference type="GO" id="GO:0003676">
    <property type="term" value="F:nucleic acid binding"/>
    <property type="evidence" value="ECO:0007669"/>
    <property type="project" value="InterPro"/>
</dbReference>
<accession>W0DMN2</accession>
<dbReference type="Pfam" id="PF22590">
    <property type="entry name" value="Cas3-like_C_2"/>
    <property type="match status" value="1"/>
</dbReference>
<dbReference type="InterPro" id="IPR006483">
    <property type="entry name" value="CRISPR-assoc_Cas3_HD"/>
</dbReference>
<reference evidence="9 10" key="1">
    <citation type="submission" date="2013-12" db="EMBL/GenBank/DDBJ databases">
        <authorList>
            <consortium name="DOE Joint Genome Institute"/>
            <person name="Muyzer G."/>
            <person name="Huntemann M."/>
            <person name="Han J."/>
            <person name="Chen A."/>
            <person name="Kyrpides N."/>
            <person name="Mavromatis K."/>
            <person name="Markowitz V."/>
            <person name="Palaniappan K."/>
            <person name="Ivanova N."/>
            <person name="Schaumberg A."/>
            <person name="Pati A."/>
            <person name="Liolios K."/>
            <person name="Nordberg H.P."/>
            <person name="Cantor M.N."/>
            <person name="Hua S.X."/>
            <person name="Woyke T."/>
        </authorList>
    </citation>
    <scope>NUCLEOTIDE SEQUENCE [LARGE SCALE GENOMIC DNA]</scope>
    <source>
        <strain evidence="9 10">ARh 1</strain>
    </source>
</reference>
<evidence type="ECO:0000256" key="5">
    <source>
        <dbReference type="ARBA" id="ARBA00023118"/>
    </source>
</evidence>
<evidence type="ECO:0000259" key="8">
    <source>
        <dbReference type="PROSITE" id="PS51643"/>
    </source>
</evidence>
<dbReference type="SMART" id="SM00490">
    <property type="entry name" value="HELICc"/>
    <property type="match status" value="1"/>
</dbReference>
<dbReference type="GO" id="GO:0004386">
    <property type="term" value="F:helicase activity"/>
    <property type="evidence" value="ECO:0007669"/>
    <property type="project" value="UniProtKB-KW"/>
</dbReference>
<evidence type="ECO:0000259" key="6">
    <source>
        <dbReference type="PROSITE" id="PS51192"/>
    </source>
</evidence>
<evidence type="ECO:0000313" key="10">
    <source>
        <dbReference type="Proteomes" id="UP000005289"/>
    </source>
</evidence>
<dbReference type="InterPro" id="IPR001650">
    <property type="entry name" value="Helicase_C-like"/>
</dbReference>
<keyword evidence="2" id="KW-0378">Hydrolase</keyword>
<protein>
    <recommendedName>
        <fullName evidence="11">Type I-U CRISPR-associated helicase/endonuclease Cas3</fullName>
    </recommendedName>
</protein>
<evidence type="ECO:0000256" key="2">
    <source>
        <dbReference type="ARBA" id="ARBA00022801"/>
    </source>
</evidence>
<name>W0DMN2_9GAMM</name>
<feature type="domain" description="Helicase ATP-binding" evidence="6">
    <location>
        <begin position="32"/>
        <end position="237"/>
    </location>
</feature>
<dbReference type="InterPro" id="IPR014001">
    <property type="entry name" value="Helicase_ATP-bd"/>
</dbReference>
<dbReference type="PANTHER" id="PTHR24031">
    <property type="entry name" value="RNA HELICASE"/>
    <property type="match status" value="1"/>
</dbReference>
<keyword evidence="1" id="KW-0547">Nucleotide-binding</keyword>
<dbReference type="GO" id="GO:0016787">
    <property type="term" value="F:hydrolase activity"/>
    <property type="evidence" value="ECO:0007669"/>
    <property type="project" value="UniProtKB-KW"/>
</dbReference>
<keyword evidence="4" id="KW-0067">ATP-binding</keyword>
<evidence type="ECO:0000256" key="4">
    <source>
        <dbReference type="ARBA" id="ARBA00022840"/>
    </source>
</evidence>
<dbReference type="Pfam" id="PF00270">
    <property type="entry name" value="DEAD"/>
    <property type="match status" value="1"/>
</dbReference>
<keyword evidence="5" id="KW-0051">Antiviral defense</keyword>
<evidence type="ECO:0000256" key="1">
    <source>
        <dbReference type="ARBA" id="ARBA00022741"/>
    </source>
</evidence>
<gene>
    <name evidence="9" type="ORF">THITH_01670</name>
</gene>
<dbReference type="SMART" id="SM00487">
    <property type="entry name" value="DEXDc"/>
    <property type="match status" value="1"/>
</dbReference>
<dbReference type="InterPro" id="IPR013444">
    <property type="entry name" value="Helicase_Cas3_CRISPR-ass_Anaes"/>
</dbReference>
<dbReference type="PROSITE" id="PS51194">
    <property type="entry name" value="HELICASE_CTER"/>
    <property type="match status" value="1"/>
</dbReference>
<dbReference type="NCBIfam" id="TIGR02621">
    <property type="entry name" value="cas3_GSU0051"/>
    <property type="match status" value="1"/>
</dbReference>
<evidence type="ECO:0000259" key="7">
    <source>
        <dbReference type="PROSITE" id="PS51194"/>
    </source>
</evidence>
<dbReference type="InterPro" id="IPR011545">
    <property type="entry name" value="DEAD/DEAH_box_helicase_dom"/>
</dbReference>
<feature type="domain" description="Helicase C-terminal" evidence="7">
    <location>
        <begin position="261"/>
        <end position="436"/>
    </location>
</feature>
<keyword evidence="10" id="KW-1185">Reference proteome</keyword>
<dbReference type="STRING" id="713585.THITH_01670"/>
<evidence type="ECO:0008006" key="11">
    <source>
        <dbReference type="Google" id="ProtNLM"/>
    </source>
</evidence>
<sequence length="856" mass="93585">MDVERPPVLEFASTFQRISGFSPYPWQERLFDQLIAGRLPRGVALPTASGKTSIVLIYLLALAAGAALPRRLVYIVDRRAIVDQTTNAVAQWTQAVCALPELANRFRALAAFPDPEQPVRIGTLRGGMTDTGQWRLDPSAPTVVIGTVDMIGSRLLFSGYGDGRNRRSLHAGLLGVGTTVILDEAHLNEPFAQTLRQIEASNPGLEGHRFTTLTMSATPRGGAASSLAEADTRHPVLGLRLQAVKRLHRHEVAARAERLPKIVELLAGFEQGAILAFVRSAQEAQKLHSRLSKRLGKAHAGSVGILTGTLRGHERERLTRTELWRRFAQPRPEDDSLPPVWLIATAAAEVGVDLDADHLVMDLVPLDSLIQRLGRVNRSGRSSLATVHLVYSPEDIQPKASKKEGWEQATVRAQAATLEILRRHSNLNPMALLALSPELRAQASLPDPRHIPLAAERITLLAATGARLNLPPIEPFLRGLSDEPEWAETQILWRHDVELLTAAGASACAEALTFLRPRPREVLKLPTAQAARAIAALAERAGPFPLIRIDLQGQVHVDLVTEAADPTGYRRFRYATVVLPTRIGGLSEAGFLDPDAAGMPVADLADDDDGVRFEVTAGDPGTPPEWVRTAARWELPLHDLEDEDAEPRWWVYARRQVSELALDADTDLSRLGPAAVRLPEHNAAVGCAAERIGQALRLPEWMVAALHDAGAWHDAGKGRRIWQRAAGNRRSEPVAKAARGSFRPALLGGYRHEFGSLADAIREFPVPTNEHDALRRDLTLHLIAAHHGHARPGFAEPRQWDPELPVAAAAALAMEVERRYDDLQRRFGPWGLAWLEALLKCADARVSSGLPIGEAP</sequence>
<dbReference type="Proteomes" id="UP000005289">
    <property type="component" value="Chromosome"/>
</dbReference>
<dbReference type="OrthoDB" id="9810236at2"/>
<dbReference type="EMBL" id="CP007029">
    <property type="protein sequence ID" value="AHE99849.1"/>
    <property type="molecule type" value="Genomic_DNA"/>
</dbReference>
<proteinExistence type="predicted"/>
<dbReference type="PROSITE" id="PS51643">
    <property type="entry name" value="HD_CAS3"/>
    <property type="match status" value="1"/>
</dbReference>
<dbReference type="KEGG" id="tti:THITH_01670"/>
<dbReference type="PROSITE" id="PS51192">
    <property type="entry name" value="HELICASE_ATP_BIND_1"/>
    <property type="match status" value="1"/>
</dbReference>